<proteinExistence type="predicted"/>
<comment type="subcellular location">
    <subcellularLocation>
        <location evidence="1">Virion</location>
    </subcellularLocation>
</comment>
<accession>A0A5W4EWY3</accession>
<dbReference type="InterPro" id="IPR005068">
    <property type="entry name" value="Phage_lambda_Stf-r2"/>
</dbReference>
<organism evidence="6">
    <name type="scientific">Salmonella enterica subsp. enterica serovar Ohio</name>
    <dbReference type="NCBI Taxonomy" id="117541"/>
    <lineage>
        <taxon>Bacteria</taxon>
        <taxon>Pseudomonadati</taxon>
        <taxon>Pseudomonadota</taxon>
        <taxon>Gammaproteobacteria</taxon>
        <taxon>Enterobacterales</taxon>
        <taxon>Enterobacteriaceae</taxon>
        <taxon>Salmonella</taxon>
    </lineage>
</organism>
<evidence type="ECO:0000256" key="1">
    <source>
        <dbReference type="ARBA" id="ARBA00004328"/>
    </source>
</evidence>
<protein>
    <submittedName>
        <fullName evidence="6">Phage tail protein</fullName>
    </submittedName>
</protein>
<evidence type="ECO:0000313" key="6">
    <source>
        <dbReference type="EMBL" id="EBW8256424.1"/>
    </source>
</evidence>
<dbReference type="InterPro" id="IPR022225">
    <property type="entry name" value="Phage_tail_fibre_N"/>
</dbReference>
<dbReference type="PANTHER" id="PTHR35191">
    <property type="entry name" value="PROPHAGE SIDE TAIL FIBER PROTEIN HOMOLOG STFQ-RELATED"/>
    <property type="match status" value="1"/>
</dbReference>
<evidence type="ECO:0000259" key="5">
    <source>
        <dbReference type="Pfam" id="PF12571"/>
    </source>
</evidence>
<dbReference type="Pfam" id="PF12571">
    <property type="entry name" value="Phage_tail_fib"/>
    <property type="match status" value="1"/>
</dbReference>
<dbReference type="GO" id="GO:0019062">
    <property type="term" value="P:virion attachment to host cell"/>
    <property type="evidence" value="ECO:0007669"/>
    <property type="project" value="InterPro"/>
</dbReference>
<feature type="region of interest" description="Disordered" evidence="3">
    <location>
        <begin position="480"/>
        <end position="503"/>
    </location>
</feature>
<reference evidence="6" key="1">
    <citation type="submission" date="2018-07" db="EMBL/GenBank/DDBJ databases">
        <authorList>
            <consortium name="GenomeTrakr network: Whole genome sequencing for foodborne pathogen traceback"/>
        </authorList>
    </citation>
    <scope>NUCLEOTIDE SEQUENCE</scope>
    <source>
        <strain evidence="6">FDA00000090</strain>
    </source>
</reference>
<dbReference type="GO" id="GO:0046718">
    <property type="term" value="P:symbiont entry into host cell"/>
    <property type="evidence" value="ECO:0007669"/>
    <property type="project" value="InterPro"/>
</dbReference>
<dbReference type="AlphaFoldDB" id="A0A5W4EWY3"/>
<feature type="domain" description="Phage tail fibre protein N-terminal" evidence="5">
    <location>
        <begin position="6"/>
        <end position="152"/>
    </location>
</feature>
<keyword evidence="2" id="KW-0945">Host-virus interaction</keyword>
<dbReference type="Gene3D" id="3.90.1340.10">
    <property type="entry name" value="Phage tail collar domain"/>
    <property type="match status" value="1"/>
</dbReference>
<feature type="domain" description="Phage tail collar" evidence="4">
    <location>
        <begin position="387"/>
        <end position="434"/>
    </location>
</feature>
<dbReference type="InterPro" id="IPR051934">
    <property type="entry name" value="Phage_Tail_Fiber_Structural"/>
</dbReference>
<evidence type="ECO:0000256" key="2">
    <source>
        <dbReference type="ARBA" id="ARBA00022581"/>
    </source>
</evidence>
<dbReference type="Pfam" id="PF07484">
    <property type="entry name" value="Collar"/>
    <property type="match status" value="1"/>
</dbReference>
<dbReference type="Pfam" id="PF03406">
    <property type="entry name" value="Phage_fiber_2"/>
    <property type="match status" value="1"/>
</dbReference>
<name>A0A5W4EWY3_SALET</name>
<gene>
    <name evidence="6" type="ORF">AHQ53_13820</name>
</gene>
<evidence type="ECO:0000256" key="3">
    <source>
        <dbReference type="SAM" id="MobiDB-lite"/>
    </source>
</evidence>
<dbReference type="EMBL" id="AAHJJF010000008">
    <property type="protein sequence ID" value="EBW8256424.1"/>
    <property type="molecule type" value="Genomic_DNA"/>
</dbReference>
<evidence type="ECO:0000259" key="4">
    <source>
        <dbReference type="Pfam" id="PF07484"/>
    </source>
</evidence>
<dbReference type="InterPro" id="IPR037053">
    <property type="entry name" value="Phage_tail_collar_dom_sf"/>
</dbReference>
<sequence>MPAFPKFKTIITDYGKQRLIAAMSPGGTKLTLTQMAVGDGGGNPTNPDTTSTTLVNEVWRAAVNSVTVDKKHPNIIIVELLIPAEVGGFWVREAGIYDEFNKLVAICSLPASEKPLLEQGSGRAQTVRMTLIVSDTSIVNITIDSTTIMATNEYVDNSLEEHEKSRNHPDATLTDKGFVKLYSGVDSLDETMAATPKAVKIAMDNASARLAKERNLADLTNIPLARQSLQLGDSATRNVGTTQGTVAAGDDSRITGAMQKDQNGADIPNKPLFVQNIGALPANGTAVAANRLASRGALPALTGTTRGSDSGLIMGEVYNNGYPTQYGNILRLTGTGDGEILIGWSGTNGAPAPAYIRSHRDTADAEWSEWAMLYTTLNPPPDSHPVGAAIAWPSDATPAGYALMQGQSFDKSAYPLLAIAYPSGVIPDMRGWTIKGKPASGRAVLSQEMDGNKSHSHGARALDTDLGTKGTSSFDYGNKTSDTTGGHNHSAGGLYGGDSIGGKTRVQHDGNNQLTSWNGDHAHTTWIGPHDHTVYIGPHGHAVTVDADGNAETTVRNIAFNYIVRLA</sequence>
<dbReference type="InterPro" id="IPR011083">
    <property type="entry name" value="Phage_tail_collar_dom"/>
</dbReference>
<dbReference type="SUPFAM" id="SSF88874">
    <property type="entry name" value="Receptor-binding domain of short tail fibre protein gp12"/>
    <property type="match status" value="1"/>
</dbReference>
<dbReference type="PANTHER" id="PTHR35191:SF1">
    <property type="entry name" value="PROPHAGE SIDE TAIL FIBER PROTEIN HOMOLOG STFQ-RELATED"/>
    <property type="match status" value="1"/>
</dbReference>
<comment type="caution">
    <text evidence="6">The sequence shown here is derived from an EMBL/GenBank/DDBJ whole genome shotgun (WGS) entry which is preliminary data.</text>
</comment>